<protein>
    <submittedName>
        <fullName evidence="2">Uncharacterized protein</fullName>
    </submittedName>
</protein>
<organism evidence="2 3">
    <name type="scientific">Pleurodeles waltl</name>
    <name type="common">Iberian ribbed newt</name>
    <dbReference type="NCBI Taxonomy" id="8319"/>
    <lineage>
        <taxon>Eukaryota</taxon>
        <taxon>Metazoa</taxon>
        <taxon>Chordata</taxon>
        <taxon>Craniata</taxon>
        <taxon>Vertebrata</taxon>
        <taxon>Euteleostomi</taxon>
        <taxon>Amphibia</taxon>
        <taxon>Batrachia</taxon>
        <taxon>Caudata</taxon>
        <taxon>Salamandroidea</taxon>
        <taxon>Salamandridae</taxon>
        <taxon>Pleurodelinae</taxon>
        <taxon>Pleurodeles</taxon>
    </lineage>
</organism>
<proteinExistence type="predicted"/>
<feature type="compositionally biased region" description="Basic and acidic residues" evidence="1">
    <location>
        <begin position="63"/>
        <end position="77"/>
    </location>
</feature>
<comment type="caution">
    <text evidence="2">The sequence shown here is derived from an EMBL/GenBank/DDBJ whole genome shotgun (WGS) entry which is preliminary data.</text>
</comment>
<dbReference type="EMBL" id="JANPWB010000001">
    <property type="protein sequence ID" value="KAJ1219120.1"/>
    <property type="molecule type" value="Genomic_DNA"/>
</dbReference>
<feature type="compositionally biased region" description="Polar residues" evidence="1">
    <location>
        <begin position="1"/>
        <end position="16"/>
    </location>
</feature>
<feature type="region of interest" description="Disordered" evidence="1">
    <location>
        <begin position="1"/>
        <end position="103"/>
    </location>
</feature>
<name>A0AAV7X4H5_PLEWA</name>
<gene>
    <name evidence="2" type="ORF">NDU88_006691</name>
</gene>
<evidence type="ECO:0000313" key="2">
    <source>
        <dbReference type="EMBL" id="KAJ1219120.1"/>
    </source>
</evidence>
<evidence type="ECO:0000313" key="3">
    <source>
        <dbReference type="Proteomes" id="UP001066276"/>
    </source>
</evidence>
<keyword evidence="3" id="KW-1185">Reference proteome</keyword>
<dbReference type="Proteomes" id="UP001066276">
    <property type="component" value="Chromosome 1_1"/>
</dbReference>
<dbReference type="AlphaFoldDB" id="A0AAV7X4H5"/>
<sequence length="103" mass="11070">MASGSVVSRGTDTTSSDPEEQKTLTNPVALPGVEGQEQSVRTFCRHKREDPGMDGGGEEEGGEKEPRSVTGGERDFLTTEEQPEDLHIESEAWEVPCASPGHT</sequence>
<evidence type="ECO:0000256" key="1">
    <source>
        <dbReference type="SAM" id="MobiDB-lite"/>
    </source>
</evidence>
<reference evidence="2" key="1">
    <citation type="journal article" date="2022" name="bioRxiv">
        <title>Sequencing and chromosome-scale assembly of the giantPleurodeles waltlgenome.</title>
        <authorList>
            <person name="Brown T."/>
            <person name="Elewa A."/>
            <person name="Iarovenko S."/>
            <person name="Subramanian E."/>
            <person name="Araus A.J."/>
            <person name="Petzold A."/>
            <person name="Susuki M."/>
            <person name="Suzuki K.-i.T."/>
            <person name="Hayashi T."/>
            <person name="Toyoda A."/>
            <person name="Oliveira C."/>
            <person name="Osipova E."/>
            <person name="Leigh N.D."/>
            <person name="Simon A."/>
            <person name="Yun M.H."/>
        </authorList>
    </citation>
    <scope>NUCLEOTIDE SEQUENCE</scope>
    <source>
        <strain evidence="2">20211129_DDA</strain>
        <tissue evidence="2">Liver</tissue>
    </source>
</reference>
<accession>A0AAV7X4H5</accession>